<dbReference type="InterPro" id="IPR013083">
    <property type="entry name" value="Znf_RING/FYVE/PHD"/>
</dbReference>
<evidence type="ECO:0000259" key="6">
    <source>
        <dbReference type="PROSITE" id="PS50016"/>
    </source>
</evidence>
<feature type="region of interest" description="Disordered" evidence="5">
    <location>
        <begin position="1"/>
        <end position="72"/>
    </location>
</feature>
<feature type="compositionally biased region" description="Low complexity" evidence="5">
    <location>
        <begin position="295"/>
        <end position="304"/>
    </location>
</feature>
<name>A0ABD3PNE0_9STRA</name>
<feature type="compositionally biased region" description="Polar residues" evidence="5">
    <location>
        <begin position="38"/>
        <end position="57"/>
    </location>
</feature>
<accession>A0ABD3PNE0</accession>
<feature type="region of interest" description="Disordered" evidence="5">
    <location>
        <begin position="279"/>
        <end position="334"/>
    </location>
</feature>
<protein>
    <recommendedName>
        <fullName evidence="6">PHD-type domain-containing protein</fullName>
    </recommendedName>
</protein>
<keyword evidence="2 4" id="KW-0863">Zinc-finger</keyword>
<dbReference type="InterPro" id="IPR011011">
    <property type="entry name" value="Znf_FYVE_PHD"/>
</dbReference>
<dbReference type="Gene3D" id="3.30.40.10">
    <property type="entry name" value="Zinc/RING finger domain, C3HC4 (zinc finger)"/>
    <property type="match status" value="1"/>
</dbReference>
<dbReference type="Proteomes" id="UP001530315">
    <property type="component" value="Unassembled WGS sequence"/>
</dbReference>
<dbReference type="InterPro" id="IPR019786">
    <property type="entry name" value="Zinc_finger_PHD-type_CS"/>
</dbReference>
<evidence type="ECO:0000256" key="4">
    <source>
        <dbReference type="PROSITE-ProRule" id="PRU00146"/>
    </source>
</evidence>
<evidence type="ECO:0000313" key="7">
    <source>
        <dbReference type="EMBL" id="KAL3789668.1"/>
    </source>
</evidence>
<dbReference type="EMBL" id="JALLAZ020000672">
    <property type="protein sequence ID" value="KAL3789668.1"/>
    <property type="molecule type" value="Genomic_DNA"/>
</dbReference>
<dbReference type="SUPFAM" id="SSF63748">
    <property type="entry name" value="Tudor/PWWP/MBT"/>
    <property type="match status" value="1"/>
</dbReference>
<dbReference type="Gene3D" id="2.30.30.140">
    <property type="match status" value="1"/>
</dbReference>
<keyword evidence="1" id="KW-0479">Metal-binding</keyword>
<dbReference type="InterPro" id="IPR019787">
    <property type="entry name" value="Znf_PHD-finger"/>
</dbReference>
<keyword evidence="3" id="KW-0862">Zinc</keyword>
<gene>
    <name evidence="7" type="ORF">ACHAW5_005519</name>
</gene>
<feature type="domain" description="PHD-type" evidence="6">
    <location>
        <begin position="97"/>
        <end position="147"/>
    </location>
</feature>
<dbReference type="AlphaFoldDB" id="A0ABD3PNE0"/>
<dbReference type="InterPro" id="IPR001965">
    <property type="entry name" value="Znf_PHD"/>
</dbReference>
<reference evidence="7 8" key="1">
    <citation type="submission" date="2024-10" db="EMBL/GenBank/DDBJ databases">
        <title>Updated reference genomes for cyclostephanoid diatoms.</title>
        <authorList>
            <person name="Roberts W.R."/>
            <person name="Alverson A.J."/>
        </authorList>
    </citation>
    <scope>NUCLEOTIDE SEQUENCE [LARGE SCALE GENOMIC DNA]</scope>
    <source>
        <strain evidence="7 8">AJA276-08</strain>
    </source>
</reference>
<dbReference type="CDD" id="cd15515">
    <property type="entry name" value="PHD1_KDM5A_like"/>
    <property type="match status" value="1"/>
</dbReference>
<dbReference type="SMART" id="SM00249">
    <property type="entry name" value="PHD"/>
    <property type="match status" value="1"/>
</dbReference>
<sequence>MASRSGRRGKFSPESKEFLEGAMEWDDDDPEEGRPAESNGTKLQPRLQSRESPTTKAESMMMPEVGEPTTTKKTLAAPKTWYAAMSPRNVAGNTNSDEGCKVCGRDADHANLLLCESCNDEYHIYCLTPPMASVPEGDFFCDRCKRMNAAVNDDGLDSLVSALPPSYTSRFGEIVWAAGGVGFGWWPACVYDPRLTVGGARQLARKNLGKRHLIYFFECNEAPFTVLGDNRLTKWDDGFIEEYDLGKVAKSGGKSRFTSFERAMHVAQLEHGRPIDMRMDWNHQDAGPPPKNPKQKPSSSPSEQSQKKQKPSPSLSAGSQPHHLPVNGASQPRNSILNRTNLNMAINSMKSQGGANAIEPLEDGILVCKILKRCPSGVECTTVTEGVEFSRNLGFIAMPSRQSATFAAIRRAIESDFDDDTLPSKKRWKFYVPKLGPMSVKQEGEIGPALEFLRSTTDDVHLGNGTASNPLKVVIMDVL</sequence>
<proteinExistence type="predicted"/>
<dbReference type="PROSITE" id="PS01359">
    <property type="entry name" value="ZF_PHD_1"/>
    <property type="match status" value="1"/>
</dbReference>
<evidence type="ECO:0000256" key="1">
    <source>
        <dbReference type="ARBA" id="ARBA00022723"/>
    </source>
</evidence>
<organism evidence="7 8">
    <name type="scientific">Stephanodiscus triporus</name>
    <dbReference type="NCBI Taxonomy" id="2934178"/>
    <lineage>
        <taxon>Eukaryota</taxon>
        <taxon>Sar</taxon>
        <taxon>Stramenopiles</taxon>
        <taxon>Ochrophyta</taxon>
        <taxon>Bacillariophyta</taxon>
        <taxon>Coscinodiscophyceae</taxon>
        <taxon>Thalassiosirophycidae</taxon>
        <taxon>Stephanodiscales</taxon>
        <taxon>Stephanodiscaceae</taxon>
        <taxon>Stephanodiscus</taxon>
    </lineage>
</organism>
<dbReference type="GO" id="GO:0008270">
    <property type="term" value="F:zinc ion binding"/>
    <property type="evidence" value="ECO:0007669"/>
    <property type="project" value="UniProtKB-KW"/>
</dbReference>
<dbReference type="InterPro" id="IPR000313">
    <property type="entry name" value="PWWP_dom"/>
</dbReference>
<evidence type="ECO:0000313" key="8">
    <source>
        <dbReference type="Proteomes" id="UP001530315"/>
    </source>
</evidence>
<dbReference type="PANTHER" id="PTHR47162">
    <property type="entry name" value="OS02G0192300 PROTEIN"/>
    <property type="match status" value="1"/>
</dbReference>
<dbReference type="Pfam" id="PF00855">
    <property type="entry name" value="PWWP"/>
    <property type="match status" value="1"/>
</dbReference>
<evidence type="ECO:0000256" key="3">
    <source>
        <dbReference type="ARBA" id="ARBA00022833"/>
    </source>
</evidence>
<dbReference type="CDD" id="cd05162">
    <property type="entry name" value="PWWP"/>
    <property type="match status" value="1"/>
</dbReference>
<keyword evidence="8" id="KW-1185">Reference proteome</keyword>
<feature type="compositionally biased region" description="Basic residues" evidence="5">
    <location>
        <begin position="1"/>
        <end position="10"/>
    </location>
</feature>
<dbReference type="Pfam" id="PF00628">
    <property type="entry name" value="PHD"/>
    <property type="match status" value="1"/>
</dbReference>
<dbReference type="PANTHER" id="PTHR47162:SF10">
    <property type="entry name" value="METHYL-CPG-BINDING DOMAIN-CONTAINING PROTEIN 9 ISOFORM X1"/>
    <property type="match status" value="1"/>
</dbReference>
<comment type="caution">
    <text evidence="7">The sequence shown here is derived from an EMBL/GenBank/DDBJ whole genome shotgun (WGS) entry which is preliminary data.</text>
</comment>
<evidence type="ECO:0000256" key="2">
    <source>
        <dbReference type="ARBA" id="ARBA00022771"/>
    </source>
</evidence>
<evidence type="ECO:0000256" key="5">
    <source>
        <dbReference type="SAM" id="MobiDB-lite"/>
    </source>
</evidence>
<dbReference type="SUPFAM" id="SSF57903">
    <property type="entry name" value="FYVE/PHD zinc finger"/>
    <property type="match status" value="1"/>
</dbReference>
<dbReference type="PROSITE" id="PS50016">
    <property type="entry name" value="ZF_PHD_2"/>
    <property type="match status" value="1"/>
</dbReference>